<dbReference type="GO" id="GO:0070681">
    <property type="term" value="P:glutaminyl-tRNAGln biosynthesis via transamidation"/>
    <property type="evidence" value="ECO:0007669"/>
    <property type="project" value="TreeGrafter"/>
</dbReference>
<dbReference type="EMBL" id="UOEU01000984">
    <property type="protein sequence ID" value="VAW42926.1"/>
    <property type="molecule type" value="Genomic_DNA"/>
</dbReference>
<dbReference type="InterPro" id="IPR036113">
    <property type="entry name" value="Asp/Glu-ADT_sf_sub_c"/>
</dbReference>
<name>A0A3B0WEA9_9ZZZZ</name>
<dbReference type="GO" id="GO:0016740">
    <property type="term" value="F:transferase activity"/>
    <property type="evidence" value="ECO:0007669"/>
    <property type="project" value="UniProtKB-KW"/>
</dbReference>
<gene>
    <name evidence="1" type="ORF">MNBD_CHLOROFLEXI01-579</name>
</gene>
<protein>
    <submittedName>
        <fullName evidence="1">Aspartyl-tRNA(Asn) amidotransferase subunit C @ Glutamyl-tRNA(Gln) amidotransferase subunit C</fullName>
        <ecNumber evidence="1">6.3.5.6</ecNumber>
        <ecNumber evidence="1">6.3.5.7</ecNumber>
    </submittedName>
</protein>
<dbReference type="Pfam" id="PF02686">
    <property type="entry name" value="GatC"/>
    <property type="match status" value="1"/>
</dbReference>
<keyword evidence="1" id="KW-0436">Ligase</keyword>
<dbReference type="PANTHER" id="PTHR15004:SF0">
    <property type="entry name" value="GLUTAMYL-TRNA(GLN) AMIDOTRANSFERASE SUBUNIT C, MITOCHONDRIAL"/>
    <property type="match status" value="1"/>
</dbReference>
<dbReference type="Gene3D" id="1.10.20.60">
    <property type="entry name" value="Glu-tRNAGln amidotransferase C subunit, N-terminal domain"/>
    <property type="match status" value="1"/>
</dbReference>
<dbReference type="GO" id="GO:0006450">
    <property type="term" value="P:regulation of translational fidelity"/>
    <property type="evidence" value="ECO:0007669"/>
    <property type="project" value="InterPro"/>
</dbReference>
<proteinExistence type="inferred from homology"/>
<organism evidence="1">
    <name type="scientific">hydrothermal vent metagenome</name>
    <dbReference type="NCBI Taxonomy" id="652676"/>
    <lineage>
        <taxon>unclassified sequences</taxon>
        <taxon>metagenomes</taxon>
        <taxon>ecological metagenomes</taxon>
    </lineage>
</organism>
<reference evidence="1" key="1">
    <citation type="submission" date="2018-06" db="EMBL/GenBank/DDBJ databases">
        <authorList>
            <person name="Zhirakovskaya E."/>
        </authorList>
    </citation>
    <scope>NUCLEOTIDE SEQUENCE</scope>
</reference>
<dbReference type="GO" id="GO:0050567">
    <property type="term" value="F:glutaminyl-tRNA synthase (glutamine-hydrolyzing) activity"/>
    <property type="evidence" value="ECO:0007669"/>
    <property type="project" value="UniProtKB-EC"/>
</dbReference>
<keyword evidence="1" id="KW-0808">Transferase</keyword>
<dbReference type="SUPFAM" id="SSF141000">
    <property type="entry name" value="Glu-tRNAGln amidotransferase C subunit"/>
    <property type="match status" value="1"/>
</dbReference>
<sequence>MSLTLTDVEKIADLARLELTETEKLQYLEQLSAILQYAERLNTLDLTDVPPTAHAIAQQNVMRPDVAEPSLPMDAVLFNAPQQKENQFVVQAVLDDQG</sequence>
<dbReference type="EC" id="6.3.5.7" evidence="1"/>
<dbReference type="AlphaFoldDB" id="A0A3B0WEA9"/>
<dbReference type="GO" id="GO:0050566">
    <property type="term" value="F:asparaginyl-tRNA synthase (glutamine-hydrolyzing) activity"/>
    <property type="evidence" value="ECO:0007669"/>
    <property type="project" value="UniProtKB-EC"/>
</dbReference>
<dbReference type="PANTHER" id="PTHR15004">
    <property type="entry name" value="GLUTAMYL-TRNA(GLN) AMIDOTRANSFERASE SUBUNIT C, MITOCHONDRIAL"/>
    <property type="match status" value="1"/>
</dbReference>
<dbReference type="HAMAP" id="MF_00122">
    <property type="entry name" value="GatC"/>
    <property type="match status" value="1"/>
</dbReference>
<dbReference type="EC" id="6.3.5.6" evidence="1"/>
<dbReference type="InterPro" id="IPR003837">
    <property type="entry name" value="GatC"/>
</dbReference>
<accession>A0A3B0WEA9</accession>
<dbReference type="NCBIfam" id="TIGR00135">
    <property type="entry name" value="gatC"/>
    <property type="match status" value="1"/>
</dbReference>
<evidence type="ECO:0000313" key="1">
    <source>
        <dbReference type="EMBL" id="VAW42926.1"/>
    </source>
</evidence>